<organism evidence="8 9">
    <name type="scientific">Balearica regulorum gibbericeps</name>
    <name type="common">East African grey crowned-crane</name>
    <dbReference type="NCBI Taxonomy" id="100784"/>
    <lineage>
        <taxon>Eukaryota</taxon>
        <taxon>Metazoa</taxon>
        <taxon>Chordata</taxon>
        <taxon>Craniata</taxon>
        <taxon>Vertebrata</taxon>
        <taxon>Euteleostomi</taxon>
        <taxon>Archelosauria</taxon>
        <taxon>Archosauria</taxon>
        <taxon>Dinosauria</taxon>
        <taxon>Saurischia</taxon>
        <taxon>Theropoda</taxon>
        <taxon>Coelurosauria</taxon>
        <taxon>Aves</taxon>
        <taxon>Neognathae</taxon>
        <taxon>Neoaves</taxon>
        <taxon>Gruiformes</taxon>
        <taxon>Gruidae</taxon>
        <taxon>Balearica</taxon>
    </lineage>
</organism>
<keyword evidence="4" id="KW-0130">Cell adhesion</keyword>
<dbReference type="EMBL" id="KL480384">
    <property type="protein sequence ID" value="KFO07774.1"/>
    <property type="molecule type" value="Genomic_DNA"/>
</dbReference>
<evidence type="ECO:0000256" key="5">
    <source>
        <dbReference type="ARBA" id="ARBA00023136"/>
    </source>
</evidence>
<dbReference type="InterPro" id="IPR010335">
    <property type="entry name" value="Mesothelin"/>
</dbReference>
<evidence type="ECO:0000256" key="4">
    <source>
        <dbReference type="ARBA" id="ARBA00022889"/>
    </source>
</evidence>
<comment type="subcellular location">
    <subcellularLocation>
        <location evidence="1">Membrane</location>
    </subcellularLocation>
</comment>
<dbReference type="Pfam" id="PF06060">
    <property type="entry name" value="Mesothelin"/>
    <property type="match status" value="1"/>
</dbReference>
<dbReference type="Proteomes" id="UP000053309">
    <property type="component" value="Unassembled WGS sequence"/>
</dbReference>
<reference evidence="8 9" key="1">
    <citation type="submission" date="2014-04" db="EMBL/GenBank/DDBJ databases">
        <title>Genome evolution of avian class.</title>
        <authorList>
            <person name="Zhang G."/>
            <person name="Li C."/>
        </authorList>
    </citation>
    <scope>NUCLEOTIDE SEQUENCE [LARGE SCALE GENOMIC DNA]</scope>
    <source>
        <strain evidence="8">BGI_N312</strain>
    </source>
</reference>
<feature type="non-terminal residue" evidence="8">
    <location>
        <position position="560"/>
    </location>
</feature>
<comment type="similarity">
    <text evidence="2">Belongs to the mesothelin family.</text>
</comment>
<keyword evidence="3" id="KW-0732">Signal</keyword>
<dbReference type="AlphaFoldDB" id="A0A087V582"/>
<dbReference type="PANTHER" id="PTHR23412:SF6">
    <property type="entry name" value="MESOTHELIN"/>
    <property type="match status" value="1"/>
</dbReference>
<dbReference type="Gene3D" id="1.20.970.40">
    <property type="match status" value="1"/>
</dbReference>
<dbReference type="GO" id="GO:0009986">
    <property type="term" value="C:cell surface"/>
    <property type="evidence" value="ECO:0007669"/>
    <property type="project" value="TreeGrafter"/>
</dbReference>
<gene>
    <name evidence="8" type="ORF">N312_12265</name>
</gene>
<dbReference type="GO" id="GO:0007160">
    <property type="term" value="P:cell-matrix adhesion"/>
    <property type="evidence" value="ECO:0007669"/>
    <property type="project" value="TreeGrafter"/>
</dbReference>
<dbReference type="GO" id="GO:0016020">
    <property type="term" value="C:membrane"/>
    <property type="evidence" value="ECO:0007669"/>
    <property type="project" value="UniProtKB-SubCell"/>
</dbReference>
<keyword evidence="6" id="KW-0325">Glycoprotein</keyword>
<keyword evidence="5 7" id="KW-0472">Membrane</keyword>
<feature type="transmembrane region" description="Helical" evidence="7">
    <location>
        <begin position="536"/>
        <end position="559"/>
    </location>
</feature>
<keyword evidence="9" id="KW-1185">Reference proteome</keyword>
<name>A0A087V582_BALRE</name>
<keyword evidence="7" id="KW-1133">Transmembrane helix</keyword>
<evidence type="ECO:0000313" key="9">
    <source>
        <dbReference type="Proteomes" id="UP000053309"/>
    </source>
</evidence>
<evidence type="ECO:0000256" key="3">
    <source>
        <dbReference type="ARBA" id="ARBA00022729"/>
    </source>
</evidence>
<protein>
    <submittedName>
        <fullName evidence="8">Mesothelin</fullName>
    </submittedName>
</protein>
<proteinExistence type="inferred from homology"/>
<evidence type="ECO:0000313" key="8">
    <source>
        <dbReference type="EMBL" id="KFO07774.1"/>
    </source>
</evidence>
<keyword evidence="7" id="KW-0812">Transmembrane</keyword>
<feature type="non-terminal residue" evidence="8">
    <location>
        <position position="1"/>
    </location>
</feature>
<evidence type="ECO:0000256" key="2">
    <source>
        <dbReference type="ARBA" id="ARBA00011016"/>
    </source>
</evidence>
<evidence type="ECO:0000256" key="7">
    <source>
        <dbReference type="SAM" id="Phobius"/>
    </source>
</evidence>
<evidence type="ECO:0000256" key="1">
    <source>
        <dbReference type="ARBA" id="ARBA00004370"/>
    </source>
</evidence>
<dbReference type="InterPro" id="IPR026664">
    <property type="entry name" value="Stereocilin-rel"/>
</dbReference>
<sequence length="560" mass="62109">GFTCAAANEMEAERFQELAKVMKNKDVKLGEDQLSCLVKMVTLHGIPKDLDSYPKDLLLFLSPSDYAATGSCRQYFANIGKANLHVLQRESPQRKQLLLEALACLNIPGTQVNKENAEVLGRLVCDLGGEYIRSSGGNLLKQLSQCESFLPDQEEAIRSVISSGNTTFGPPVAWSAFTLNELSGLIPVFDHSVFQKIPKNALILWLKNFAHDSHLSREQLATIVEEVLPTRHKRADGCSPDKQITEKVLNSDLMPIYYTPEELHACLKNVSLENHLSQILTYPFSIQQLAVLRRNLDETYPHGYPESLLPKLGSLISFITPEDVSRWNITSADSLAALLKNQPPNEQASAIIKRYIGLGNALNTTALNAIGTKYVCLLNETELNMINSNTLKLVSLNPSACSQLTKEILYDKAKRAFSDQHYLPAYYELIEPYLGGAPAVDLRALGKDNVNMKLSTFVKLRRDSLMNLTLSEVQGLLGMNLGDLHKWQNESVVREWVQMQKQSELDKLHVGLTGGTQEGYINIVTPKFQPPSSASLGTVAMMLHLLPALLISFLMTSVLS</sequence>
<accession>A0A087V582</accession>
<dbReference type="PANTHER" id="PTHR23412">
    <property type="entry name" value="STEREOCILIN RELATED"/>
    <property type="match status" value="1"/>
</dbReference>
<evidence type="ECO:0000256" key="6">
    <source>
        <dbReference type="ARBA" id="ARBA00023180"/>
    </source>
</evidence>